<keyword evidence="4 8" id="KW-0255">Endonuclease</keyword>
<feature type="binding site" evidence="8">
    <location>
        <position position="559"/>
    </location>
    <ligand>
        <name>Zn(2+)</name>
        <dbReference type="ChEBI" id="CHEBI:29105"/>
        <note>ligand shared between dimeric partners</note>
    </ligand>
</feature>
<keyword evidence="8" id="KW-0997">Cell inner membrane</keyword>
<dbReference type="GO" id="GO:0006364">
    <property type="term" value="P:rRNA processing"/>
    <property type="evidence" value="ECO:0007669"/>
    <property type="project" value="UniProtKB-UniRule"/>
</dbReference>
<keyword evidence="8" id="KW-0472">Membrane</keyword>
<evidence type="ECO:0000256" key="8">
    <source>
        <dbReference type="HAMAP-Rule" id="MF_00970"/>
    </source>
</evidence>
<feature type="domain" description="RNA-binding protein AU-1/Ribonuclease E/G" evidence="10">
    <location>
        <begin position="273"/>
        <end position="543"/>
    </location>
</feature>
<feature type="compositionally biased region" description="Basic and acidic residues" evidence="9">
    <location>
        <begin position="844"/>
        <end position="856"/>
    </location>
</feature>
<dbReference type="SUPFAM" id="SSF50249">
    <property type="entry name" value="Nucleic acid-binding proteins"/>
    <property type="match status" value="1"/>
</dbReference>
<dbReference type="GO" id="GO:0006402">
    <property type="term" value="P:mRNA catabolic process"/>
    <property type="evidence" value="ECO:0007669"/>
    <property type="project" value="UniProtKB-UniRule"/>
</dbReference>
<comment type="catalytic activity">
    <reaction evidence="8">
        <text>Endonucleolytic cleavage of single-stranded RNA in A- and U-rich regions.</text>
        <dbReference type="EC" id="3.1.26.12"/>
    </reaction>
</comment>
<evidence type="ECO:0000313" key="13">
    <source>
        <dbReference type="Proteomes" id="UP000613582"/>
    </source>
</evidence>
<evidence type="ECO:0000256" key="9">
    <source>
        <dbReference type="SAM" id="MobiDB-lite"/>
    </source>
</evidence>
<dbReference type="PANTHER" id="PTHR30001:SF1">
    <property type="entry name" value="RIBONUCLEASE E_G-LIKE PROTEIN, CHLOROPLASTIC"/>
    <property type="match status" value="1"/>
</dbReference>
<comment type="subcellular location">
    <subcellularLocation>
        <location evidence="8">Cytoplasm</location>
    </subcellularLocation>
    <subcellularLocation>
        <location evidence="8">Cell inner membrane</location>
        <topology evidence="8">Peripheral membrane protein</topology>
        <orientation evidence="8">Cytoplasmic side</orientation>
    </subcellularLocation>
</comment>
<feature type="compositionally biased region" description="Basic and acidic residues" evidence="9">
    <location>
        <begin position="216"/>
        <end position="225"/>
    </location>
</feature>
<evidence type="ECO:0000259" key="11">
    <source>
        <dbReference type="Pfam" id="PF20833"/>
    </source>
</evidence>
<feature type="compositionally biased region" description="Basic residues" evidence="9">
    <location>
        <begin position="696"/>
        <end position="705"/>
    </location>
</feature>
<keyword evidence="2 8" id="KW-0540">Nuclease</keyword>
<name>A0A8J2V5G4_9PROT</name>
<evidence type="ECO:0000256" key="1">
    <source>
        <dbReference type="ARBA" id="ARBA00022490"/>
    </source>
</evidence>
<comment type="cofactor">
    <cofactor evidence="8">
        <name>Zn(2+)</name>
        <dbReference type="ChEBI" id="CHEBI:29105"/>
    </cofactor>
    <text evidence="8">Binds 2 Zn(2+) ions per homotetramer.</text>
</comment>
<evidence type="ECO:0000256" key="4">
    <source>
        <dbReference type="ARBA" id="ARBA00022759"/>
    </source>
</evidence>
<evidence type="ECO:0000256" key="2">
    <source>
        <dbReference type="ARBA" id="ARBA00022722"/>
    </source>
</evidence>
<evidence type="ECO:0000256" key="3">
    <source>
        <dbReference type="ARBA" id="ARBA00022723"/>
    </source>
</evidence>
<dbReference type="InterPro" id="IPR004659">
    <property type="entry name" value="RNase_E/G"/>
</dbReference>
<keyword evidence="6 8" id="KW-0460">Magnesium</keyword>
<dbReference type="InterPro" id="IPR012340">
    <property type="entry name" value="NA-bd_OB-fold"/>
</dbReference>
<reference evidence="12" key="1">
    <citation type="journal article" date="2014" name="Int. J. Syst. Evol. Microbiol.">
        <title>Complete genome sequence of Corynebacterium casei LMG S-19264T (=DSM 44701T), isolated from a smear-ripened cheese.</title>
        <authorList>
            <consortium name="US DOE Joint Genome Institute (JGI-PGF)"/>
            <person name="Walter F."/>
            <person name="Albersmeier A."/>
            <person name="Kalinowski J."/>
            <person name="Ruckert C."/>
        </authorList>
    </citation>
    <scope>NUCLEOTIDE SEQUENCE</scope>
    <source>
        <strain evidence="12">CGMCC 1.12921</strain>
    </source>
</reference>
<feature type="compositionally biased region" description="Acidic residues" evidence="9">
    <location>
        <begin position="140"/>
        <end position="178"/>
    </location>
</feature>
<dbReference type="GO" id="GO:0000287">
    <property type="term" value="F:magnesium ion binding"/>
    <property type="evidence" value="ECO:0007669"/>
    <property type="project" value="UniProtKB-UniRule"/>
</dbReference>
<dbReference type="GO" id="GO:0005737">
    <property type="term" value="C:cytoplasm"/>
    <property type="evidence" value="ECO:0007669"/>
    <property type="project" value="UniProtKB-SubCell"/>
</dbReference>
<dbReference type="GO" id="GO:0008033">
    <property type="term" value="P:tRNA processing"/>
    <property type="evidence" value="ECO:0007669"/>
    <property type="project" value="UniProtKB-UniRule"/>
</dbReference>
<dbReference type="Pfam" id="PF10150">
    <property type="entry name" value="RNase_E_G"/>
    <property type="match status" value="1"/>
</dbReference>
<protein>
    <recommendedName>
        <fullName evidence="8">Ribonuclease E</fullName>
        <shortName evidence="8">RNase E</shortName>
        <ecNumber evidence="8">3.1.26.12</ecNumber>
    </recommendedName>
</protein>
<dbReference type="PANTHER" id="PTHR30001">
    <property type="entry name" value="RIBONUCLEASE"/>
    <property type="match status" value="1"/>
</dbReference>
<feature type="compositionally biased region" description="Acidic residues" evidence="9">
    <location>
        <begin position="663"/>
        <end position="691"/>
    </location>
</feature>
<feature type="region of interest" description="Disordered" evidence="9">
    <location>
        <begin position="107"/>
        <end position="225"/>
    </location>
</feature>
<proteinExistence type="inferred from homology"/>
<dbReference type="Gene3D" id="3.40.1260.20">
    <property type="entry name" value="Ribonuclease E, catalytic domain"/>
    <property type="match status" value="1"/>
</dbReference>
<feature type="binding site" evidence="8">
    <location>
        <position position="455"/>
    </location>
    <ligand>
        <name>Mg(2+)</name>
        <dbReference type="ChEBI" id="CHEBI:18420"/>
        <note>catalytic</note>
    </ligand>
</feature>
<comment type="caution">
    <text evidence="12">The sequence shown here is derived from an EMBL/GenBank/DDBJ whole genome shotgun (WGS) entry which is preliminary data.</text>
</comment>
<dbReference type="EC" id="3.1.26.12" evidence="8"/>
<reference evidence="12" key="2">
    <citation type="submission" date="2020-09" db="EMBL/GenBank/DDBJ databases">
        <authorList>
            <person name="Sun Q."/>
            <person name="Zhou Y."/>
        </authorList>
    </citation>
    <scope>NUCLEOTIDE SEQUENCE</scope>
    <source>
        <strain evidence="12">CGMCC 1.12921</strain>
    </source>
</reference>
<keyword evidence="3 8" id="KW-0479">Metal-binding</keyword>
<dbReference type="NCBIfam" id="TIGR00757">
    <property type="entry name" value="RNaseEG"/>
    <property type="match status" value="1"/>
</dbReference>
<comment type="subunit">
    <text evidence="8">Homotetramer formed by a dimer of dimers.</text>
</comment>
<dbReference type="InterPro" id="IPR028878">
    <property type="entry name" value="RNase_E"/>
</dbReference>
<feature type="binding site" evidence="8">
    <location>
        <position position="498"/>
    </location>
    <ligand>
        <name>Mg(2+)</name>
        <dbReference type="ChEBI" id="CHEBI:18420"/>
        <note>catalytic</note>
    </ligand>
</feature>
<comment type="similarity">
    <text evidence="8">Belongs to the RNase E/G family. RNase E subfamily.</text>
</comment>
<keyword evidence="8" id="KW-0862">Zinc</keyword>
<feature type="compositionally biased region" description="Basic and acidic residues" evidence="9">
    <location>
        <begin position="913"/>
        <end position="924"/>
    </location>
</feature>
<dbReference type="GO" id="GO:0019843">
    <property type="term" value="F:rRNA binding"/>
    <property type="evidence" value="ECO:0007669"/>
    <property type="project" value="UniProtKB-KW"/>
</dbReference>
<keyword evidence="1 8" id="KW-0963">Cytoplasm</keyword>
<feature type="compositionally biased region" description="Acidic residues" evidence="9">
    <location>
        <begin position="192"/>
        <end position="204"/>
    </location>
</feature>
<organism evidence="12 13">
    <name type="scientific">Aquisalinus flavus</name>
    <dbReference type="NCBI Taxonomy" id="1526572"/>
    <lineage>
        <taxon>Bacteria</taxon>
        <taxon>Pseudomonadati</taxon>
        <taxon>Pseudomonadota</taxon>
        <taxon>Alphaproteobacteria</taxon>
        <taxon>Parvularculales</taxon>
        <taxon>Parvularculaceae</taxon>
        <taxon>Aquisalinus</taxon>
    </lineage>
</organism>
<dbReference type="InterPro" id="IPR019307">
    <property type="entry name" value="RNA-bd_AU-1/RNase_E/G"/>
</dbReference>
<dbReference type="InterPro" id="IPR048583">
    <property type="entry name" value="RNase_E_G_thioredoxin-like"/>
</dbReference>
<feature type="compositionally biased region" description="Polar residues" evidence="9">
    <location>
        <begin position="780"/>
        <end position="791"/>
    </location>
</feature>
<feature type="compositionally biased region" description="Low complexity" evidence="9">
    <location>
        <begin position="125"/>
        <end position="139"/>
    </location>
</feature>
<dbReference type="GO" id="GO:0009898">
    <property type="term" value="C:cytoplasmic side of plasma membrane"/>
    <property type="evidence" value="ECO:0007669"/>
    <property type="project" value="UniProtKB-UniRule"/>
</dbReference>
<dbReference type="Pfam" id="PF20833">
    <property type="entry name" value="RNase_E_G_Thio"/>
    <property type="match status" value="1"/>
</dbReference>
<dbReference type="GO" id="GO:0008270">
    <property type="term" value="F:zinc ion binding"/>
    <property type="evidence" value="ECO:0007669"/>
    <property type="project" value="UniProtKB-UniRule"/>
</dbReference>
<accession>A0A8J2V5G4</accession>
<feature type="compositionally biased region" description="Basic and acidic residues" evidence="9">
    <location>
        <begin position="798"/>
        <end position="809"/>
    </location>
</feature>
<sequence length="948" mass="105310">MPKKMLIDASHREETRVAVISNGKVEDFDFESESRKPLRGNIYLARVTRVEPSLQAAFVEYGGNRHGFLAFSEIHSDYYQIPVSDRDILRKAEDLEAELAAQMVAEEQDDLDLDDESFDDEDDNGSSGNQNSKSDSAQSSDEDNDDDDSDADIELVDTSNEEVESLGEGDDEDGYNDDDSYKDRAALIADATSDEASEAIEDEENERRSGKGKSGTRRERSLEDRYRDARRERIRLLRNYRIQEVIKRRQILLVQVVKEERGNKGAALTTYLSLAGRYCVLMPNTSRGGGISRKITNGADRKRLRKTMSELEIPPGLGLIIRTAGSKRTKSEIKRDYDYLLRLWENIRDLTLRSIAPCLIYEEASLIKRAIRDLYDKDIGSILVQGEAGYREAKDFMKMLMPSHAKNVQPYRDQVPLFLATKTEQQLDEMYQPIVKLKSGGYLVIQQTEALISIDVNSGKATKERNIEATALKTNCEAAVEVARQCRLRDLAGLVVVDFIDMEENRNNRTVEKKLKDAMKTDRARIQLGRISTFGLLEMSRQRRRSGIVDGTTRQCPTCHGAGAIRSHEMAALRILRSIEEEALAGRAGVIAASTSTEVALYILNNKRDWLNRIEETYALTIEINADPDKAGDTYEIEKRGPAREMPVRAAVVTADFAELDEPEAADAVDEDDDDSASDDNASDDGEEDSGDEKPRRRRRRRGRGKPSGETSDSRDDTSSSDSGDDEEEEEKSSKNNDSSDDDNEDGGGRRRRRRGRRGGRRNRKRNSDTEAGSDESTEASDQATGNQTVMEGSDADSSGKDDGGEKDVSTNGDDSSQDDTSRDDTGQDDTGKDKANEPANDANGDRDGRDERVEKAAVAVAEEQKPAPQADSNEEQQDNEKADGAEEPEPAVVAAPAADDAKADKPSAQSEPDSHDGATADKAENDDDDDDDRPKRSGWWQRALGKN</sequence>
<keyword evidence="8" id="KW-0698">rRNA processing</keyword>
<feature type="binding site" evidence="8">
    <location>
        <position position="556"/>
    </location>
    <ligand>
        <name>Zn(2+)</name>
        <dbReference type="ChEBI" id="CHEBI:29105"/>
        <note>ligand shared between dimeric partners</note>
    </ligand>
</feature>
<keyword evidence="7 8" id="KW-0694">RNA-binding</keyword>
<dbReference type="RefSeq" id="WP_188160027.1">
    <property type="nucleotide sequence ID" value="NZ_BMGH01000001.1"/>
</dbReference>
<dbReference type="GO" id="GO:0008995">
    <property type="term" value="F:ribonuclease E activity"/>
    <property type="evidence" value="ECO:0007669"/>
    <property type="project" value="UniProtKB-EC"/>
</dbReference>
<feature type="region of interest" description="Disordered" evidence="9">
    <location>
        <begin position="663"/>
        <end position="948"/>
    </location>
</feature>
<evidence type="ECO:0000259" key="10">
    <source>
        <dbReference type="Pfam" id="PF10150"/>
    </source>
</evidence>
<feature type="domain" description="RNase E/G thioredoxin-like" evidence="11">
    <location>
        <begin position="555"/>
        <end position="639"/>
    </location>
</feature>
<keyword evidence="8" id="KW-1003">Cell membrane</keyword>
<dbReference type="CDD" id="cd04453">
    <property type="entry name" value="S1_RNase_E"/>
    <property type="match status" value="1"/>
</dbReference>
<dbReference type="HAMAP" id="MF_00970">
    <property type="entry name" value="RNase_E"/>
    <property type="match status" value="1"/>
</dbReference>
<feature type="compositionally biased region" description="Basic and acidic residues" evidence="9">
    <location>
        <begin position="820"/>
        <end position="837"/>
    </location>
</feature>
<keyword evidence="8" id="KW-0699">rRNA-binding</keyword>
<evidence type="ECO:0000313" key="12">
    <source>
        <dbReference type="EMBL" id="GGD01654.1"/>
    </source>
</evidence>
<keyword evidence="13" id="KW-1185">Reference proteome</keyword>
<gene>
    <name evidence="8" type="primary">rne</name>
    <name evidence="12" type="ORF">GCM10011342_08380</name>
</gene>
<keyword evidence="8" id="KW-0819">tRNA processing</keyword>
<evidence type="ECO:0000256" key="6">
    <source>
        <dbReference type="ARBA" id="ARBA00022842"/>
    </source>
</evidence>
<dbReference type="AlphaFoldDB" id="A0A8J2V5G4"/>
<evidence type="ECO:0000256" key="7">
    <source>
        <dbReference type="ARBA" id="ARBA00022884"/>
    </source>
</evidence>
<feature type="region of interest" description="Required for zinc-mediated homotetramerization and catalytic activity" evidence="8">
    <location>
        <begin position="556"/>
        <end position="559"/>
    </location>
</feature>
<evidence type="ECO:0000256" key="5">
    <source>
        <dbReference type="ARBA" id="ARBA00022801"/>
    </source>
</evidence>
<dbReference type="GO" id="GO:0000049">
    <property type="term" value="F:tRNA binding"/>
    <property type="evidence" value="ECO:0007669"/>
    <property type="project" value="UniProtKB-KW"/>
</dbReference>
<feature type="compositionally biased region" description="Acidic residues" evidence="9">
    <location>
        <begin position="107"/>
        <end position="124"/>
    </location>
</feature>
<keyword evidence="8" id="KW-0820">tRNA-binding</keyword>
<keyword evidence="5 8" id="KW-0378">Hydrolase</keyword>
<dbReference type="Gene3D" id="2.40.50.140">
    <property type="entry name" value="Nucleic acid-binding proteins"/>
    <property type="match status" value="1"/>
</dbReference>
<comment type="cofactor">
    <cofactor evidence="8">
        <name>Mg(2+)</name>
        <dbReference type="ChEBI" id="CHEBI:18420"/>
    </cofactor>
    <text evidence="8">Binds 1 Mg(2+) ion per subunit.</text>
</comment>
<dbReference type="Proteomes" id="UP000613582">
    <property type="component" value="Unassembled WGS sequence"/>
</dbReference>
<dbReference type="EMBL" id="BMGH01000001">
    <property type="protein sequence ID" value="GGD01654.1"/>
    <property type="molecule type" value="Genomic_DNA"/>
</dbReference>
<feature type="compositionally biased region" description="Basic residues" evidence="9">
    <location>
        <begin position="750"/>
        <end position="765"/>
    </location>
</feature>
<comment type="function">
    <text evidence="8">Endoribonuclease that plays a central role in RNA processing and decay. Required for the maturation of 5S and 16S rRNAs and the majority of tRNAs. Also involved in the degradation of most mRNAs.</text>
</comment>